<evidence type="ECO:0000313" key="2">
    <source>
        <dbReference type="Proteomes" id="UP000807504"/>
    </source>
</evidence>
<keyword evidence="2" id="KW-1185">Reference proteome</keyword>
<reference evidence="1" key="2">
    <citation type="submission" date="2020-06" db="EMBL/GenBank/DDBJ databases">
        <authorList>
            <person name="Sheffer M."/>
        </authorList>
    </citation>
    <scope>NUCLEOTIDE SEQUENCE</scope>
</reference>
<dbReference type="Proteomes" id="UP000807504">
    <property type="component" value="Unassembled WGS sequence"/>
</dbReference>
<dbReference type="AlphaFoldDB" id="A0A8T0DZP6"/>
<comment type="caution">
    <text evidence="1">The sequence shown here is derived from an EMBL/GenBank/DDBJ whole genome shotgun (WGS) entry which is preliminary data.</text>
</comment>
<reference evidence="1" key="1">
    <citation type="journal article" date="2020" name="bioRxiv">
        <title>Chromosome-level reference genome of the European wasp spider Argiope bruennichi: a resource for studies on range expansion and evolutionary adaptation.</title>
        <authorList>
            <person name="Sheffer M.M."/>
            <person name="Hoppe A."/>
            <person name="Krehenwinkel H."/>
            <person name="Uhl G."/>
            <person name="Kuss A.W."/>
            <person name="Jensen L."/>
            <person name="Jensen C."/>
            <person name="Gillespie R.G."/>
            <person name="Hoff K.J."/>
            <person name="Prost S."/>
        </authorList>
    </citation>
    <scope>NUCLEOTIDE SEQUENCE</scope>
</reference>
<sequence length="91" mass="10660">MRHWLPENTNDKGELSLHRLVRADIWATLAQITMNLIAENARNVLQHSDHQTWLPMRIPSHGHICVTVFTAIDCCKRLLMTLTHKYWTSEE</sequence>
<proteinExistence type="predicted"/>
<protein>
    <submittedName>
        <fullName evidence="1">Uncharacterized protein</fullName>
    </submittedName>
</protein>
<name>A0A8T0DZP6_ARGBR</name>
<accession>A0A8T0DZP6</accession>
<gene>
    <name evidence="1" type="ORF">HNY73_022060</name>
</gene>
<organism evidence="1 2">
    <name type="scientific">Argiope bruennichi</name>
    <name type="common">Wasp spider</name>
    <name type="synonym">Aranea bruennichi</name>
    <dbReference type="NCBI Taxonomy" id="94029"/>
    <lineage>
        <taxon>Eukaryota</taxon>
        <taxon>Metazoa</taxon>
        <taxon>Ecdysozoa</taxon>
        <taxon>Arthropoda</taxon>
        <taxon>Chelicerata</taxon>
        <taxon>Arachnida</taxon>
        <taxon>Araneae</taxon>
        <taxon>Araneomorphae</taxon>
        <taxon>Entelegynae</taxon>
        <taxon>Araneoidea</taxon>
        <taxon>Araneidae</taxon>
        <taxon>Argiope</taxon>
    </lineage>
</organism>
<dbReference type="EMBL" id="JABXBU010002231">
    <property type="protein sequence ID" value="KAF8763932.1"/>
    <property type="molecule type" value="Genomic_DNA"/>
</dbReference>
<evidence type="ECO:0000313" key="1">
    <source>
        <dbReference type="EMBL" id="KAF8763932.1"/>
    </source>
</evidence>